<name>A0A498S9V1_ACAVI</name>
<feature type="transmembrane region" description="Helical" evidence="1">
    <location>
        <begin position="20"/>
        <end position="41"/>
    </location>
</feature>
<organism evidence="2 3">
    <name type="scientific">Acanthocheilonema viteae</name>
    <name type="common">Filarial nematode worm</name>
    <name type="synonym">Dipetalonema viteae</name>
    <dbReference type="NCBI Taxonomy" id="6277"/>
    <lineage>
        <taxon>Eukaryota</taxon>
        <taxon>Metazoa</taxon>
        <taxon>Ecdysozoa</taxon>
        <taxon>Nematoda</taxon>
        <taxon>Chromadorea</taxon>
        <taxon>Rhabditida</taxon>
        <taxon>Spirurina</taxon>
        <taxon>Spiruromorpha</taxon>
        <taxon>Filarioidea</taxon>
        <taxon>Onchocercidae</taxon>
        <taxon>Acanthocheilonema</taxon>
    </lineage>
</organism>
<evidence type="ECO:0000313" key="2">
    <source>
        <dbReference type="EMBL" id="VBB26645.1"/>
    </source>
</evidence>
<evidence type="ECO:0000313" key="3">
    <source>
        <dbReference type="Proteomes" id="UP000276991"/>
    </source>
</evidence>
<keyword evidence="3" id="KW-1185">Reference proteome</keyword>
<protein>
    <submittedName>
        <fullName evidence="2">Uncharacterized protein</fullName>
    </submittedName>
</protein>
<proteinExistence type="predicted"/>
<evidence type="ECO:0000256" key="1">
    <source>
        <dbReference type="SAM" id="Phobius"/>
    </source>
</evidence>
<keyword evidence="1" id="KW-0472">Membrane</keyword>
<dbReference type="Proteomes" id="UP000276991">
    <property type="component" value="Unassembled WGS sequence"/>
</dbReference>
<dbReference type="EMBL" id="UPTC01000128">
    <property type="protein sequence ID" value="VBB26645.1"/>
    <property type="molecule type" value="Genomic_DNA"/>
</dbReference>
<sequence>MEEVENGRRWYDGISCGVLSLSVAVAVAVAAVAVLAVSVAVGSCNSSSSSMSSARLLTAGDWCQVEGGSGHLQVGVDTLTLTKTLEL</sequence>
<keyword evidence="1" id="KW-0812">Transmembrane</keyword>
<accession>A0A498S9V1</accession>
<gene>
    <name evidence="2" type="ORF">NAV_LOCUS1475</name>
</gene>
<keyword evidence="1" id="KW-1133">Transmembrane helix</keyword>
<dbReference type="AlphaFoldDB" id="A0A498S9V1"/>
<reference evidence="2 3" key="1">
    <citation type="submission" date="2018-08" db="EMBL/GenBank/DDBJ databases">
        <authorList>
            <person name="Laetsch R D."/>
            <person name="Stevens L."/>
            <person name="Kumar S."/>
            <person name="Blaxter L. M."/>
        </authorList>
    </citation>
    <scope>NUCLEOTIDE SEQUENCE [LARGE SCALE GENOMIC DNA]</scope>
</reference>